<reference evidence="1" key="2">
    <citation type="submission" date="2020-05" db="UniProtKB">
        <authorList>
            <consortium name="EnsemblMetazoa"/>
        </authorList>
    </citation>
    <scope>IDENTIFICATION</scope>
    <source>
        <strain evidence="1">Indian</strain>
    </source>
</reference>
<protein>
    <submittedName>
        <fullName evidence="1">Uncharacterized protein</fullName>
    </submittedName>
</protein>
<dbReference type="STRING" id="30069.A0A182YM31"/>
<organism evidence="1 2">
    <name type="scientific">Anopheles stephensi</name>
    <name type="common">Indo-Pakistan malaria mosquito</name>
    <dbReference type="NCBI Taxonomy" id="30069"/>
    <lineage>
        <taxon>Eukaryota</taxon>
        <taxon>Metazoa</taxon>
        <taxon>Ecdysozoa</taxon>
        <taxon>Arthropoda</taxon>
        <taxon>Hexapoda</taxon>
        <taxon>Insecta</taxon>
        <taxon>Pterygota</taxon>
        <taxon>Neoptera</taxon>
        <taxon>Endopterygota</taxon>
        <taxon>Diptera</taxon>
        <taxon>Nematocera</taxon>
        <taxon>Culicoidea</taxon>
        <taxon>Culicidae</taxon>
        <taxon>Anophelinae</taxon>
        <taxon>Anopheles</taxon>
    </lineage>
</organism>
<sequence length="174" mass="19458">MEEEVLLATGCRCCLMEDNDMVYVFDTLDEFNMKICDLIARNGAIAIFENDAFSKHICGNCLNDLAIAERFAVRCRKTNDLLMNLIIANDAQSNSIVADLAIENESLAALSCDNVSYVLVPPESESHLFETETNLDEDEQSVELDDNASIVKDAEESSATQWDCYFVCHSSKYE</sequence>
<dbReference type="PROSITE" id="PS51915">
    <property type="entry name" value="ZAD"/>
    <property type="match status" value="1"/>
</dbReference>
<reference evidence="2" key="1">
    <citation type="journal article" date="2014" name="Genome Biol.">
        <title>Genome analysis of a major urban malaria vector mosquito, Anopheles stephensi.</title>
        <authorList>
            <person name="Jiang X."/>
            <person name="Peery A."/>
            <person name="Hall A.B."/>
            <person name="Sharma A."/>
            <person name="Chen X.G."/>
            <person name="Waterhouse R.M."/>
            <person name="Komissarov A."/>
            <person name="Riehle M.M."/>
            <person name="Shouche Y."/>
            <person name="Sharakhova M.V."/>
            <person name="Lawson D."/>
            <person name="Pakpour N."/>
            <person name="Arensburger P."/>
            <person name="Davidson V.L."/>
            <person name="Eiglmeier K."/>
            <person name="Emrich S."/>
            <person name="George P."/>
            <person name="Kennedy R.C."/>
            <person name="Mane S.P."/>
            <person name="Maslen G."/>
            <person name="Oringanje C."/>
            <person name="Qi Y."/>
            <person name="Settlage R."/>
            <person name="Tojo M."/>
            <person name="Tubio J.M."/>
            <person name="Unger M.F."/>
            <person name="Wang B."/>
            <person name="Vernick K.D."/>
            <person name="Ribeiro J.M."/>
            <person name="James A.A."/>
            <person name="Michel K."/>
            <person name="Riehle M.A."/>
            <person name="Luckhart S."/>
            <person name="Sharakhov I.V."/>
            <person name="Tu Z."/>
        </authorList>
    </citation>
    <scope>NUCLEOTIDE SEQUENCE [LARGE SCALE GENOMIC DNA]</scope>
    <source>
        <strain evidence="2">Indian</strain>
    </source>
</reference>
<dbReference type="SMART" id="SM00868">
    <property type="entry name" value="zf-AD"/>
    <property type="match status" value="1"/>
</dbReference>
<keyword evidence="2" id="KW-1185">Reference proteome</keyword>
<proteinExistence type="predicted"/>
<dbReference type="VEuPathDB" id="VectorBase:ASTEI20_034312"/>
<dbReference type="InterPro" id="IPR012934">
    <property type="entry name" value="Znf_AD"/>
</dbReference>
<dbReference type="SUPFAM" id="SSF57716">
    <property type="entry name" value="Glucocorticoid receptor-like (DNA-binding domain)"/>
    <property type="match status" value="1"/>
</dbReference>
<dbReference type="GO" id="GO:0008270">
    <property type="term" value="F:zinc ion binding"/>
    <property type="evidence" value="ECO:0007669"/>
    <property type="project" value="UniProtKB-UniRule"/>
</dbReference>
<dbReference type="GO" id="GO:0005634">
    <property type="term" value="C:nucleus"/>
    <property type="evidence" value="ECO:0007669"/>
    <property type="project" value="InterPro"/>
</dbReference>
<name>A0A182YM31_ANOST</name>
<dbReference type="AlphaFoldDB" id="A0A182YM31"/>
<dbReference type="EnsemblMetazoa" id="ASTEI09517-RA">
    <property type="protein sequence ID" value="ASTEI09517-PA"/>
    <property type="gene ID" value="ASTEI09517"/>
</dbReference>
<evidence type="ECO:0000313" key="2">
    <source>
        <dbReference type="Proteomes" id="UP000076408"/>
    </source>
</evidence>
<dbReference type="Gene3D" id="3.40.1800.20">
    <property type="match status" value="1"/>
</dbReference>
<evidence type="ECO:0000313" key="1">
    <source>
        <dbReference type="EnsemblMetazoa" id="ASTEI09517-PA"/>
    </source>
</evidence>
<dbReference type="Proteomes" id="UP000076408">
    <property type="component" value="Unassembled WGS sequence"/>
</dbReference>
<dbReference type="VEuPathDB" id="VectorBase:ASTEI09517"/>
<dbReference type="VEuPathDB" id="VectorBase:ASTE007062"/>
<dbReference type="Pfam" id="PF07776">
    <property type="entry name" value="zf-AD"/>
    <property type="match status" value="1"/>
</dbReference>
<accession>A0A182YM31</accession>